<dbReference type="SUPFAM" id="SSF102215">
    <property type="entry name" value="Creatininase"/>
    <property type="match status" value="1"/>
</dbReference>
<evidence type="ECO:0000256" key="2">
    <source>
        <dbReference type="ARBA" id="ARBA00022723"/>
    </source>
</evidence>
<evidence type="ECO:0000313" key="7">
    <source>
        <dbReference type="Proteomes" id="UP001304298"/>
    </source>
</evidence>
<sequence>MRLAELSSPDVAERAAAGAILAIPVGATEQHGPHLPLTTDTDIAAALCLGLAAARPDVLVAPPVAYGSSGEHAGFAGTLSIGQEATELLLVELGRSAAETFGRLVFVSAHGGNAGPVARAVARLRAESREVEVFQPRWPGDPHAGRPETALQLALRPGAVRMDRAEPGDRRPLGELLPLLREGGVRAVTVTGVLGDPTAATAEEGRELLARLVEALVSHVDAWQPVVVA</sequence>
<dbReference type="EMBL" id="JAYFSI010000006">
    <property type="protein sequence ID" value="MEA5362877.1"/>
    <property type="molecule type" value="Genomic_DNA"/>
</dbReference>
<name>A0ABU5R9G2_9PSEU</name>
<keyword evidence="3" id="KW-0378">Hydrolase</keyword>
<keyword evidence="4" id="KW-0862">Zinc</keyword>
<dbReference type="RefSeq" id="WP_323330639.1">
    <property type="nucleotide sequence ID" value="NZ_JAYFSI010000006.1"/>
</dbReference>
<gene>
    <name evidence="6" type="primary">mftE</name>
    <name evidence="6" type="ORF">VA596_25315</name>
</gene>
<dbReference type="NCBIfam" id="TIGR03964">
    <property type="entry name" value="mycofact_creat"/>
    <property type="match status" value="1"/>
</dbReference>
<comment type="caution">
    <text evidence="6">The sequence shown here is derived from an EMBL/GenBank/DDBJ whole genome shotgun (WGS) entry which is preliminary data.</text>
</comment>
<keyword evidence="2" id="KW-0479">Metal-binding</keyword>
<evidence type="ECO:0000313" key="6">
    <source>
        <dbReference type="EMBL" id="MEA5362877.1"/>
    </source>
</evidence>
<protein>
    <submittedName>
        <fullName evidence="6">Mycofactocin biosynthesis peptidyl-dipeptidase MftE</fullName>
    </submittedName>
</protein>
<evidence type="ECO:0000256" key="5">
    <source>
        <dbReference type="ARBA" id="ARBA00024029"/>
    </source>
</evidence>
<proteinExistence type="inferred from homology"/>
<evidence type="ECO:0000256" key="4">
    <source>
        <dbReference type="ARBA" id="ARBA00022833"/>
    </source>
</evidence>
<dbReference type="InterPro" id="IPR023871">
    <property type="entry name" value="MftE"/>
</dbReference>
<dbReference type="InterPro" id="IPR003785">
    <property type="entry name" value="Creatininase/forma_Hydrolase"/>
</dbReference>
<evidence type="ECO:0000256" key="1">
    <source>
        <dbReference type="ARBA" id="ARBA00001947"/>
    </source>
</evidence>
<dbReference type="PANTHER" id="PTHR35005:SF1">
    <property type="entry name" value="2-AMINO-5-FORMYLAMINO-6-RIBOSYLAMINOPYRIMIDIN-4(3H)-ONE 5'-MONOPHOSPHATE DEFORMYLASE"/>
    <property type="match status" value="1"/>
</dbReference>
<dbReference type="InterPro" id="IPR024087">
    <property type="entry name" value="Creatininase-like_sf"/>
</dbReference>
<dbReference type="Proteomes" id="UP001304298">
    <property type="component" value="Unassembled WGS sequence"/>
</dbReference>
<comment type="similarity">
    <text evidence="5">Belongs to the creatininase superfamily.</text>
</comment>
<accession>A0ABU5R9G2</accession>
<dbReference type="Gene3D" id="3.40.50.10310">
    <property type="entry name" value="Creatininase"/>
    <property type="match status" value="1"/>
</dbReference>
<reference evidence="6 7" key="1">
    <citation type="submission" date="2023-12" db="EMBL/GenBank/DDBJ databases">
        <title>Amycolatopsis sp. V23-08.</title>
        <authorList>
            <person name="Somphong A."/>
        </authorList>
    </citation>
    <scope>NUCLEOTIDE SEQUENCE [LARGE SCALE GENOMIC DNA]</scope>
    <source>
        <strain evidence="6 7">V23-08</strain>
    </source>
</reference>
<dbReference type="Pfam" id="PF02633">
    <property type="entry name" value="Creatininase"/>
    <property type="match status" value="1"/>
</dbReference>
<evidence type="ECO:0000256" key="3">
    <source>
        <dbReference type="ARBA" id="ARBA00022801"/>
    </source>
</evidence>
<comment type="cofactor">
    <cofactor evidence="1">
        <name>Zn(2+)</name>
        <dbReference type="ChEBI" id="CHEBI:29105"/>
    </cofactor>
</comment>
<keyword evidence="7" id="KW-1185">Reference proteome</keyword>
<dbReference type="PANTHER" id="PTHR35005">
    <property type="entry name" value="3-DEHYDRO-SCYLLO-INOSOSE HYDROLASE"/>
    <property type="match status" value="1"/>
</dbReference>
<organism evidence="6 7">
    <name type="scientific">Amycolatopsis heterodermiae</name>
    <dbReference type="NCBI Taxonomy" id="3110235"/>
    <lineage>
        <taxon>Bacteria</taxon>
        <taxon>Bacillati</taxon>
        <taxon>Actinomycetota</taxon>
        <taxon>Actinomycetes</taxon>
        <taxon>Pseudonocardiales</taxon>
        <taxon>Pseudonocardiaceae</taxon>
        <taxon>Amycolatopsis</taxon>
    </lineage>
</organism>